<feature type="domain" description="PPC" evidence="6">
    <location>
        <begin position="98"/>
        <end position="238"/>
    </location>
</feature>
<gene>
    <name evidence="7" type="ORF">RJ641_000020</name>
</gene>
<dbReference type="Gene3D" id="3.30.1330.80">
    <property type="entry name" value="Hypothetical protein, similar to alpha- acetolactate decarboxylase, domain 2"/>
    <property type="match status" value="1"/>
</dbReference>
<dbReference type="AlphaFoldDB" id="A0AAN8U930"/>
<keyword evidence="4" id="KW-0539">Nucleus</keyword>
<name>A0AAN8U930_9MAGN</name>
<keyword evidence="8" id="KW-1185">Reference proteome</keyword>
<dbReference type="InterPro" id="IPR039605">
    <property type="entry name" value="AHL"/>
</dbReference>
<evidence type="ECO:0000256" key="5">
    <source>
        <dbReference type="SAM" id="MobiDB-lite"/>
    </source>
</evidence>
<keyword evidence="3 4" id="KW-0804">Transcription</keyword>
<evidence type="ECO:0000256" key="3">
    <source>
        <dbReference type="ARBA" id="ARBA00023163"/>
    </source>
</evidence>
<reference evidence="7 8" key="1">
    <citation type="submission" date="2023-12" db="EMBL/GenBank/DDBJ databases">
        <title>A high-quality genome assembly for Dillenia turbinata (Dilleniales).</title>
        <authorList>
            <person name="Chanderbali A."/>
        </authorList>
    </citation>
    <scope>NUCLEOTIDE SEQUENCE [LARGE SCALE GENOMIC DNA]</scope>
    <source>
        <strain evidence="7">LSX21</strain>
        <tissue evidence="7">Leaf</tissue>
    </source>
</reference>
<dbReference type="PROSITE" id="PS51742">
    <property type="entry name" value="PPC"/>
    <property type="match status" value="1"/>
</dbReference>
<dbReference type="GO" id="GO:0005634">
    <property type="term" value="C:nucleus"/>
    <property type="evidence" value="ECO:0007669"/>
    <property type="project" value="UniProtKB-SubCell"/>
</dbReference>
<evidence type="ECO:0000313" key="8">
    <source>
        <dbReference type="Proteomes" id="UP001370490"/>
    </source>
</evidence>
<evidence type="ECO:0000313" key="7">
    <source>
        <dbReference type="EMBL" id="KAK6911090.1"/>
    </source>
</evidence>
<feature type="compositionally biased region" description="Low complexity" evidence="5">
    <location>
        <begin position="11"/>
        <end position="23"/>
    </location>
</feature>
<dbReference type="CDD" id="cd11378">
    <property type="entry name" value="DUF296"/>
    <property type="match status" value="1"/>
</dbReference>
<keyword evidence="1 4" id="KW-0805">Transcription regulation</keyword>
<dbReference type="EMBL" id="JBAMMX010000029">
    <property type="protein sequence ID" value="KAK6911090.1"/>
    <property type="molecule type" value="Genomic_DNA"/>
</dbReference>
<evidence type="ECO:0000256" key="4">
    <source>
        <dbReference type="RuleBase" id="RU367031"/>
    </source>
</evidence>
<dbReference type="GO" id="GO:0003680">
    <property type="term" value="F:minor groove of adenine-thymine-rich DNA binding"/>
    <property type="evidence" value="ECO:0007669"/>
    <property type="project" value="UniProtKB-UniRule"/>
</dbReference>
<dbReference type="PANTHER" id="PTHR31500">
    <property type="entry name" value="AT-HOOK MOTIF NUCLEAR-LOCALIZED PROTEIN 9"/>
    <property type="match status" value="1"/>
</dbReference>
<dbReference type="InterPro" id="IPR005175">
    <property type="entry name" value="PPC_dom"/>
</dbReference>
<proteinExistence type="predicted"/>
<protein>
    <recommendedName>
        <fullName evidence="4">AT-hook motif nuclear-localized protein</fullName>
    </recommendedName>
</protein>
<comment type="domain">
    <text evidence="4">The PPC domain mediates interactions between AHL proteins.</text>
</comment>
<evidence type="ECO:0000256" key="1">
    <source>
        <dbReference type="ARBA" id="ARBA00023015"/>
    </source>
</evidence>
<organism evidence="7 8">
    <name type="scientific">Dillenia turbinata</name>
    <dbReference type="NCBI Taxonomy" id="194707"/>
    <lineage>
        <taxon>Eukaryota</taxon>
        <taxon>Viridiplantae</taxon>
        <taxon>Streptophyta</taxon>
        <taxon>Embryophyta</taxon>
        <taxon>Tracheophyta</taxon>
        <taxon>Spermatophyta</taxon>
        <taxon>Magnoliopsida</taxon>
        <taxon>eudicotyledons</taxon>
        <taxon>Gunneridae</taxon>
        <taxon>Pentapetalae</taxon>
        <taxon>Dilleniales</taxon>
        <taxon>Dilleniaceae</taxon>
        <taxon>Dillenia</taxon>
    </lineage>
</organism>
<accession>A0AAN8U930</accession>
<comment type="caution">
    <text evidence="7">The sequence shown here is derived from an EMBL/GenBank/DDBJ whole genome shotgun (WGS) entry which is preliminary data.</text>
</comment>
<dbReference type="Pfam" id="PF03479">
    <property type="entry name" value="PCC"/>
    <property type="match status" value="1"/>
</dbReference>
<comment type="function">
    <text evidence="4">Transcription factor that specifically binds AT-rich DNA sequences related to the nuclear matrix attachment regions (MARs).</text>
</comment>
<evidence type="ECO:0000259" key="6">
    <source>
        <dbReference type="PROSITE" id="PS51742"/>
    </source>
</evidence>
<keyword evidence="2 4" id="KW-0238">DNA-binding</keyword>
<dbReference type="SUPFAM" id="SSF117856">
    <property type="entry name" value="AF0104/ALDC/Ptd012-like"/>
    <property type="match status" value="1"/>
</dbReference>
<evidence type="ECO:0000256" key="2">
    <source>
        <dbReference type="ARBA" id="ARBA00023125"/>
    </source>
</evidence>
<sequence length="242" mass="25464">MAAHDPYSDISSVQSASSNESAAKVCCSEGTNTSSPSAIATETAATDIIPYVTPEPKIEPDDDFQPSDSIAAINGNEILCPSPISQVPLKRCRGRPLGSANKRPKVPKMLWDDLDDLSAWIASFIKETCRAVSILSAVGEISVVALRDVASGNVQFYEGDWDIVSLTGVCLPHGIGEMSYAGGVSIYLQSPTGEILAGQVCGSLVAGAMVRVVSLSFSIDHHLKGKKKSRTYPSTASTAQDS</sequence>
<feature type="region of interest" description="Disordered" evidence="5">
    <location>
        <begin position="1"/>
        <end position="39"/>
    </location>
</feature>
<dbReference type="PANTHER" id="PTHR31500:SF57">
    <property type="entry name" value="AT-HOOK MOTIF NUCLEAR-LOCALIZED PROTEIN 10"/>
    <property type="match status" value="1"/>
</dbReference>
<comment type="subcellular location">
    <subcellularLocation>
        <location evidence="4">Nucleus</location>
    </subcellularLocation>
</comment>
<dbReference type="Proteomes" id="UP001370490">
    <property type="component" value="Unassembled WGS sequence"/>
</dbReference>